<dbReference type="Pfam" id="PF01936">
    <property type="entry name" value="NYN"/>
    <property type="match status" value="1"/>
</dbReference>
<feature type="domain" description="HTH OST-type" evidence="2">
    <location>
        <begin position="257"/>
        <end position="329"/>
    </location>
</feature>
<feature type="compositionally biased region" description="Low complexity" evidence="1">
    <location>
        <begin position="375"/>
        <end position="386"/>
    </location>
</feature>
<evidence type="ECO:0000313" key="4">
    <source>
        <dbReference type="Proteomes" id="UP001314170"/>
    </source>
</evidence>
<dbReference type="EMBL" id="CAWUPB010000893">
    <property type="protein sequence ID" value="CAK7328526.1"/>
    <property type="molecule type" value="Genomic_DNA"/>
</dbReference>
<feature type="region of interest" description="Disordered" evidence="1">
    <location>
        <begin position="1"/>
        <end position="38"/>
    </location>
</feature>
<dbReference type="GO" id="GO:0004540">
    <property type="term" value="F:RNA nuclease activity"/>
    <property type="evidence" value="ECO:0007669"/>
    <property type="project" value="InterPro"/>
</dbReference>
<evidence type="ECO:0000313" key="3">
    <source>
        <dbReference type="EMBL" id="CAK7328526.1"/>
    </source>
</evidence>
<comment type="caution">
    <text evidence="3">The sequence shown here is derived from an EMBL/GenBank/DDBJ whole genome shotgun (WGS) entry which is preliminary data.</text>
</comment>
<accession>A0AAV1R3F2</accession>
<gene>
    <name evidence="3" type="ORF">DCAF_LOCUS6251</name>
</gene>
<keyword evidence="4" id="KW-1185">Reference proteome</keyword>
<feature type="compositionally biased region" description="Basic residues" evidence="1">
    <location>
        <begin position="1"/>
        <end position="12"/>
    </location>
</feature>
<proteinExistence type="predicted"/>
<reference evidence="3 4" key="1">
    <citation type="submission" date="2024-01" db="EMBL/GenBank/DDBJ databases">
        <authorList>
            <person name="Waweru B."/>
        </authorList>
    </citation>
    <scope>NUCLEOTIDE SEQUENCE [LARGE SCALE GENOMIC DNA]</scope>
</reference>
<feature type="non-terminal residue" evidence="3">
    <location>
        <position position="1"/>
    </location>
</feature>
<dbReference type="Proteomes" id="UP001314170">
    <property type="component" value="Unassembled WGS sequence"/>
</dbReference>
<dbReference type="CDD" id="cd10910">
    <property type="entry name" value="PIN_limkain_b1_N_like"/>
    <property type="match status" value="1"/>
</dbReference>
<sequence>DYGIKKNKNRNHKANEELQIRTEQQMQDEETGAEEKGTHMSCIETTIAPNRNHKPDEDKFQNCNVPIGVNVFGVAQTITAAVRSNGIKGPVQITAFGDVLQLSRANQEALSSTGINLAHIPNGGKNSADRSLLVDLMCWVSQNPPPAHLFLISGDRDFANVLHRLRMNNYNILLATKNTAPSVLCSAASIMWHWNSLVKGEILSGKHFNQPPDGPYASWYGHYKGPLEDPFAVVERPTCSKVEDTPEASSEFAVRPIPKAVVKQLCHILNSCPKGMPITDLRRELAKSNVSVDNDFYGYKKFSRFLLSMPQILKLKNDSSGRFVVHCVAAKAPEPFESSPCNSPASAINNGSQHITGSSKSNGEDISVSGSVDGNLSLPSSPKLNLMASPTRVQQPSPPTEKSVKSHIQQPPKQMEHMEQLQPPKQMEQPPEVAEKAEMVNAKDDDSELKSKNVLVESSGDKLVKKNENTLEECDPQKKVEKKALNLLLRVMIQCIPLWNQLWRIKSL</sequence>
<dbReference type="Gene3D" id="3.30.420.610">
    <property type="entry name" value="LOTUS domain-like"/>
    <property type="match status" value="1"/>
</dbReference>
<dbReference type="PROSITE" id="PS51644">
    <property type="entry name" value="HTH_OST"/>
    <property type="match status" value="1"/>
</dbReference>
<dbReference type="InterPro" id="IPR025605">
    <property type="entry name" value="OST-HTH/LOTUS_dom"/>
</dbReference>
<dbReference type="InterPro" id="IPR024768">
    <property type="entry name" value="Marf1"/>
</dbReference>
<feature type="region of interest" description="Disordered" evidence="1">
    <location>
        <begin position="335"/>
        <end position="422"/>
    </location>
</feature>
<dbReference type="PANTHER" id="PTHR14379">
    <property type="entry name" value="LIMKAIN B LKAP"/>
    <property type="match status" value="1"/>
</dbReference>
<evidence type="ECO:0000256" key="1">
    <source>
        <dbReference type="SAM" id="MobiDB-lite"/>
    </source>
</evidence>
<dbReference type="PANTHER" id="PTHR14379:SF6">
    <property type="entry name" value="EMB|CAB71880.1"/>
    <property type="match status" value="1"/>
</dbReference>
<name>A0AAV1R3F2_9ROSI</name>
<evidence type="ECO:0000259" key="2">
    <source>
        <dbReference type="PROSITE" id="PS51644"/>
    </source>
</evidence>
<dbReference type="Gene3D" id="3.40.50.1010">
    <property type="entry name" value="5'-nuclease"/>
    <property type="match status" value="1"/>
</dbReference>
<dbReference type="AlphaFoldDB" id="A0AAV1R3F2"/>
<dbReference type="Pfam" id="PF12872">
    <property type="entry name" value="OST-HTH"/>
    <property type="match status" value="1"/>
</dbReference>
<dbReference type="CDD" id="cd08824">
    <property type="entry name" value="LOTUS"/>
    <property type="match status" value="1"/>
</dbReference>
<organism evidence="3 4">
    <name type="scientific">Dovyalis caffra</name>
    <dbReference type="NCBI Taxonomy" id="77055"/>
    <lineage>
        <taxon>Eukaryota</taxon>
        <taxon>Viridiplantae</taxon>
        <taxon>Streptophyta</taxon>
        <taxon>Embryophyta</taxon>
        <taxon>Tracheophyta</taxon>
        <taxon>Spermatophyta</taxon>
        <taxon>Magnoliopsida</taxon>
        <taxon>eudicotyledons</taxon>
        <taxon>Gunneridae</taxon>
        <taxon>Pentapetalae</taxon>
        <taxon>rosids</taxon>
        <taxon>fabids</taxon>
        <taxon>Malpighiales</taxon>
        <taxon>Salicaceae</taxon>
        <taxon>Flacourtieae</taxon>
        <taxon>Dovyalis</taxon>
    </lineage>
</organism>
<feature type="compositionally biased region" description="Polar residues" evidence="1">
    <location>
        <begin position="339"/>
        <end position="361"/>
    </location>
</feature>
<dbReference type="InterPro" id="IPR021139">
    <property type="entry name" value="NYN"/>
</dbReference>
<dbReference type="InterPro" id="IPR041966">
    <property type="entry name" value="LOTUS-like"/>
</dbReference>
<dbReference type="GO" id="GO:0010468">
    <property type="term" value="P:regulation of gene expression"/>
    <property type="evidence" value="ECO:0007669"/>
    <property type="project" value="InterPro"/>
</dbReference>
<dbReference type="GO" id="GO:0005777">
    <property type="term" value="C:peroxisome"/>
    <property type="evidence" value="ECO:0007669"/>
    <property type="project" value="InterPro"/>
</dbReference>
<protein>
    <recommendedName>
        <fullName evidence="2">HTH OST-type domain-containing protein</fullName>
    </recommendedName>
</protein>